<feature type="transmembrane region" description="Helical" evidence="4">
    <location>
        <begin position="72"/>
        <end position="94"/>
    </location>
</feature>
<keyword evidence="4" id="KW-1133">Transmembrane helix</keyword>
<dbReference type="AlphaFoldDB" id="A0A9D7SCV8"/>
<keyword evidence="4" id="KW-0472">Membrane</keyword>
<dbReference type="SUPFAM" id="SSF58104">
    <property type="entry name" value="Methyl-accepting chemotaxis protein (MCP) signaling domain"/>
    <property type="match status" value="1"/>
</dbReference>
<proteinExistence type="inferred from homology"/>
<feature type="domain" description="Methyl-accepting transducer" evidence="5">
    <location>
        <begin position="147"/>
        <end position="383"/>
    </location>
</feature>
<dbReference type="Gene3D" id="1.10.287.950">
    <property type="entry name" value="Methyl-accepting chemotaxis protein"/>
    <property type="match status" value="1"/>
</dbReference>
<evidence type="ECO:0000313" key="7">
    <source>
        <dbReference type="EMBL" id="MBK9795232.1"/>
    </source>
</evidence>
<dbReference type="Gene3D" id="6.10.340.10">
    <property type="match status" value="1"/>
</dbReference>
<dbReference type="PANTHER" id="PTHR32089">
    <property type="entry name" value="METHYL-ACCEPTING CHEMOTAXIS PROTEIN MCPB"/>
    <property type="match status" value="1"/>
</dbReference>
<comment type="caution">
    <text evidence="7">The sequence shown here is derived from an EMBL/GenBank/DDBJ whole genome shotgun (WGS) entry which is preliminary data.</text>
</comment>
<feature type="domain" description="HAMP" evidence="6">
    <location>
        <begin position="93"/>
        <end position="142"/>
    </location>
</feature>
<keyword evidence="1 3" id="KW-0807">Transducer</keyword>
<dbReference type="SMART" id="SM00283">
    <property type="entry name" value="MA"/>
    <property type="match status" value="1"/>
</dbReference>
<dbReference type="PANTHER" id="PTHR32089:SF112">
    <property type="entry name" value="LYSOZYME-LIKE PROTEIN-RELATED"/>
    <property type="match status" value="1"/>
</dbReference>
<protein>
    <submittedName>
        <fullName evidence="7">Methyl-accepting chemotaxis protein</fullName>
    </submittedName>
</protein>
<dbReference type="Proteomes" id="UP000886657">
    <property type="component" value="Unassembled WGS sequence"/>
</dbReference>
<sequence>MRLLKAVYQFVERYLFNSVAKKILGCLVPLFVMLLILSWESLSLVRTLRSGLAGGSVATPEMFALLAQAERVAMVFPAVALVVCIVAFLTFYLSMVIPLKRITKVIQAGDFSKDIDLDTHDEVRKLADGYNIFAVKIRETLGSSKQLGFSIAVGSTRTTKLTNDSARDAQRQGESSELITRTSQEVAEAAGNVAGVASQINSTTLENLETARNTYQELKEADAGMVTTNQRLEAFSKLVAQLAVRSERISDVVQLIEGVAGQTKLLALNASIEAAHAGEVGKGFAVVAEEVRKLSDNVGEAADEISQNLGAMLKDVEQTSLGIQEISRDFQGTSSTMGRASEHFAKMVQDFEENTAQLNLATIAVESMSVTTAEIHQQARGIQNLSIEADRRLQEANRYSVEMNRATESLLEQVSRFRTGTGELESVVERVTHWRDAMQARIQELANRGVNVFDREYRPVPHTDPQKFLTAYAEAFGRELQATFDAARADLGSAYAVALDVNGYLAIHHTGASEPMTGDPRVDILRSRHQRIFFSVETEKRRARNTETFLLQTYMRDTGEILNDLSMPITIQGRHWGAIVTGFNPERFQNG</sequence>
<dbReference type="CDD" id="cd06225">
    <property type="entry name" value="HAMP"/>
    <property type="match status" value="1"/>
</dbReference>
<dbReference type="Pfam" id="PF00015">
    <property type="entry name" value="MCPsignal"/>
    <property type="match status" value="1"/>
</dbReference>
<evidence type="ECO:0000259" key="5">
    <source>
        <dbReference type="PROSITE" id="PS50111"/>
    </source>
</evidence>
<dbReference type="GO" id="GO:0016020">
    <property type="term" value="C:membrane"/>
    <property type="evidence" value="ECO:0007669"/>
    <property type="project" value="InterPro"/>
</dbReference>
<accession>A0A9D7SCV8</accession>
<evidence type="ECO:0000256" key="4">
    <source>
        <dbReference type="SAM" id="Phobius"/>
    </source>
</evidence>
<organism evidence="7 8">
    <name type="scientific">Candidatus Geothrix skivensis</name>
    <dbReference type="NCBI Taxonomy" id="2954439"/>
    <lineage>
        <taxon>Bacteria</taxon>
        <taxon>Pseudomonadati</taxon>
        <taxon>Acidobacteriota</taxon>
        <taxon>Holophagae</taxon>
        <taxon>Holophagales</taxon>
        <taxon>Holophagaceae</taxon>
        <taxon>Geothrix</taxon>
    </lineage>
</organism>
<feature type="transmembrane region" description="Helical" evidence="4">
    <location>
        <begin position="20"/>
        <end position="39"/>
    </location>
</feature>
<dbReference type="PROSITE" id="PS50885">
    <property type="entry name" value="HAMP"/>
    <property type="match status" value="1"/>
</dbReference>
<keyword evidence="4" id="KW-0812">Transmembrane</keyword>
<evidence type="ECO:0000256" key="3">
    <source>
        <dbReference type="PROSITE-ProRule" id="PRU00284"/>
    </source>
</evidence>
<gene>
    <name evidence="7" type="ORF">IPP58_01805</name>
</gene>
<dbReference type="PROSITE" id="PS50111">
    <property type="entry name" value="CHEMOTAXIS_TRANSDUC_2"/>
    <property type="match status" value="1"/>
</dbReference>
<comment type="similarity">
    <text evidence="2">Belongs to the methyl-accepting chemotaxis (MCP) protein family.</text>
</comment>
<evidence type="ECO:0000313" key="8">
    <source>
        <dbReference type="Proteomes" id="UP000886657"/>
    </source>
</evidence>
<dbReference type="InterPro" id="IPR003660">
    <property type="entry name" value="HAMP_dom"/>
</dbReference>
<evidence type="ECO:0000256" key="2">
    <source>
        <dbReference type="ARBA" id="ARBA00029447"/>
    </source>
</evidence>
<reference evidence="7" key="1">
    <citation type="submission" date="2020-10" db="EMBL/GenBank/DDBJ databases">
        <title>Connecting structure to function with the recovery of over 1000 high-quality activated sludge metagenome-assembled genomes encoding full-length rRNA genes using long-read sequencing.</title>
        <authorList>
            <person name="Singleton C.M."/>
            <person name="Petriglieri F."/>
            <person name="Kristensen J.M."/>
            <person name="Kirkegaard R.H."/>
            <person name="Michaelsen T.Y."/>
            <person name="Andersen M.H."/>
            <person name="Karst S.M."/>
            <person name="Dueholm M.S."/>
            <person name="Nielsen P.H."/>
            <person name="Albertsen M."/>
        </authorList>
    </citation>
    <scope>NUCLEOTIDE SEQUENCE</scope>
    <source>
        <strain evidence="7">Skiv_18-Q3-R9-52_MAXAC.067</strain>
    </source>
</reference>
<evidence type="ECO:0000256" key="1">
    <source>
        <dbReference type="ARBA" id="ARBA00023224"/>
    </source>
</evidence>
<dbReference type="GO" id="GO:0007165">
    <property type="term" value="P:signal transduction"/>
    <property type="evidence" value="ECO:0007669"/>
    <property type="project" value="UniProtKB-KW"/>
</dbReference>
<name>A0A9D7SCV8_9BACT</name>
<dbReference type="InterPro" id="IPR004089">
    <property type="entry name" value="MCPsignal_dom"/>
</dbReference>
<evidence type="ECO:0000259" key="6">
    <source>
        <dbReference type="PROSITE" id="PS50885"/>
    </source>
</evidence>
<dbReference type="EMBL" id="JADKIO010000004">
    <property type="protein sequence ID" value="MBK9795232.1"/>
    <property type="molecule type" value="Genomic_DNA"/>
</dbReference>